<organism evidence="2 3">
    <name type="scientific">Zizania palustris</name>
    <name type="common">Northern wild rice</name>
    <dbReference type="NCBI Taxonomy" id="103762"/>
    <lineage>
        <taxon>Eukaryota</taxon>
        <taxon>Viridiplantae</taxon>
        <taxon>Streptophyta</taxon>
        <taxon>Embryophyta</taxon>
        <taxon>Tracheophyta</taxon>
        <taxon>Spermatophyta</taxon>
        <taxon>Magnoliopsida</taxon>
        <taxon>Liliopsida</taxon>
        <taxon>Poales</taxon>
        <taxon>Poaceae</taxon>
        <taxon>BOP clade</taxon>
        <taxon>Oryzoideae</taxon>
        <taxon>Oryzeae</taxon>
        <taxon>Zizaniinae</taxon>
        <taxon>Zizania</taxon>
    </lineage>
</organism>
<dbReference type="Proteomes" id="UP000729402">
    <property type="component" value="Unassembled WGS sequence"/>
</dbReference>
<feature type="compositionally biased region" description="Pro residues" evidence="1">
    <location>
        <begin position="18"/>
        <end position="27"/>
    </location>
</feature>
<evidence type="ECO:0000313" key="3">
    <source>
        <dbReference type="Proteomes" id="UP000729402"/>
    </source>
</evidence>
<feature type="region of interest" description="Disordered" evidence="1">
    <location>
        <begin position="74"/>
        <end position="99"/>
    </location>
</feature>
<dbReference type="EMBL" id="JAAALK010000289">
    <property type="protein sequence ID" value="KAG8049287.1"/>
    <property type="molecule type" value="Genomic_DNA"/>
</dbReference>
<comment type="caution">
    <text evidence="2">The sequence shown here is derived from an EMBL/GenBank/DDBJ whole genome shotgun (WGS) entry which is preliminary data.</text>
</comment>
<evidence type="ECO:0000313" key="2">
    <source>
        <dbReference type="EMBL" id="KAG8049287.1"/>
    </source>
</evidence>
<dbReference type="AlphaFoldDB" id="A0A8J5RHJ5"/>
<accession>A0A8J5RHJ5</accession>
<reference evidence="2" key="1">
    <citation type="journal article" date="2021" name="bioRxiv">
        <title>Whole Genome Assembly and Annotation of Northern Wild Rice, Zizania palustris L., Supports a Whole Genome Duplication in the Zizania Genus.</title>
        <authorList>
            <person name="Haas M."/>
            <person name="Kono T."/>
            <person name="Macchietto M."/>
            <person name="Millas R."/>
            <person name="McGilp L."/>
            <person name="Shao M."/>
            <person name="Duquette J."/>
            <person name="Hirsch C.N."/>
            <person name="Kimball J."/>
        </authorList>
    </citation>
    <scope>NUCLEOTIDE SEQUENCE</scope>
    <source>
        <tissue evidence="2">Fresh leaf tissue</tissue>
    </source>
</reference>
<sequence length="174" mass="18234">MAAAAAASPSLRGTASAQPPPPSPDPPRQWRLGEEIGLCAGTRRDSATRRGCGCTYVRRRNPSPVEPRCAAVAANPPSSSVAVASSPRRQEAVEGEQGSRAEIPLQAAAMAMVSNGHESSLVGTKAMTVLATPSRHDAQGIMYIYFGCRGQILIHYLKKVCSAAATVMNACLFI</sequence>
<protein>
    <submittedName>
        <fullName evidence="2">Uncharacterized protein</fullName>
    </submittedName>
</protein>
<proteinExistence type="predicted"/>
<keyword evidence="3" id="KW-1185">Reference proteome</keyword>
<evidence type="ECO:0000256" key="1">
    <source>
        <dbReference type="SAM" id="MobiDB-lite"/>
    </source>
</evidence>
<gene>
    <name evidence="2" type="ORF">GUJ93_ZPchr0009g531</name>
</gene>
<reference evidence="2" key="2">
    <citation type="submission" date="2021-02" db="EMBL/GenBank/DDBJ databases">
        <authorList>
            <person name="Kimball J.A."/>
            <person name="Haas M.W."/>
            <person name="Macchietto M."/>
            <person name="Kono T."/>
            <person name="Duquette J."/>
            <person name="Shao M."/>
        </authorList>
    </citation>
    <scope>NUCLEOTIDE SEQUENCE</scope>
    <source>
        <tissue evidence="2">Fresh leaf tissue</tissue>
    </source>
</reference>
<feature type="region of interest" description="Disordered" evidence="1">
    <location>
        <begin position="1"/>
        <end position="31"/>
    </location>
</feature>
<feature type="compositionally biased region" description="Low complexity" evidence="1">
    <location>
        <begin position="74"/>
        <end position="87"/>
    </location>
</feature>
<name>A0A8J5RHJ5_ZIZPA</name>